<dbReference type="PANTHER" id="PTHR43591">
    <property type="entry name" value="METHYLTRANSFERASE"/>
    <property type="match status" value="1"/>
</dbReference>
<dbReference type="PANTHER" id="PTHR43591:SF24">
    <property type="entry name" value="2-METHOXY-6-POLYPRENYL-1,4-BENZOQUINOL METHYLASE, MITOCHONDRIAL"/>
    <property type="match status" value="1"/>
</dbReference>
<dbReference type="HOGENOM" id="CLU_010595_5_0_1"/>
<dbReference type="OrthoDB" id="2013972at2759"/>
<feature type="region of interest" description="Disordered" evidence="1">
    <location>
        <begin position="82"/>
        <end position="117"/>
    </location>
</feature>
<sequence>MAKRIDPLDMPAKQEDSVPSNVGASHDPVTRRIVMSAPGLDATTSSQPTDSAVWPEPRGESDIKSQENRAKYEQSIFGFSSSGDRRTLSHAHTSALAMSRRQESEGGGSQDDGGSFHSYNSTRDVRLFVKEMHGRYVRSSQIERVTDASRVWNSINETYMLPSDDTEWHRLNKQHLAHIIGLGGLYPCPEQVEAHLAPAEGEPKRILDVGCGTGSWAIEMAERFPHTLVTGVDLAPTPVDSAGFPSNLQIEIDDINFGLAHFHGQFDLVHMRCVMGGINDIDKALLDLQLCLKPGGIMIVIDGWLAFMSDVNTIARLRRLEGDEADATATSEDGSWLNRIYWEASQGNKLSGASLDRAQNVLSTGLWDQPHCDPASIVSGSYFIPIGPWARGTFPCRPSFLANTSPGNNISQTQQLQYGGLLMRQSLMSIHRAFHSILLRYGLTQDVLNTWSQETENELNTSRCKSWVRFHFNFARRRHDDSTSGSDPLLKMEARPRNQNSYPAFEMFYNKADAVAAEQRRMATWGKLPTAHVERAWLQSQAL</sequence>
<dbReference type="Proteomes" id="UP000007148">
    <property type="component" value="Unassembled WGS sequence"/>
</dbReference>
<reference evidence="2 3" key="1">
    <citation type="journal article" date="2011" name="PLoS Pathog.">
        <title>Endophytic Life Strategies Decoded by Genome and Transcriptome Analyses of the Mutualistic Root Symbiont Piriformospora indica.</title>
        <authorList>
            <person name="Zuccaro A."/>
            <person name="Lahrmann U."/>
            <person name="Guldener U."/>
            <person name="Langen G."/>
            <person name="Pfiffi S."/>
            <person name="Biedenkopf D."/>
            <person name="Wong P."/>
            <person name="Samans B."/>
            <person name="Grimm C."/>
            <person name="Basiewicz M."/>
            <person name="Murat C."/>
            <person name="Martin F."/>
            <person name="Kogel K.H."/>
        </authorList>
    </citation>
    <scope>NUCLEOTIDE SEQUENCE [LARGE SCALE GENOMIC DNA]</scope>
    <source>
        <strain evidence="2 3">DSM 11827</strain>
    </source>
</reference>
<dbReference type="Pfam" id="PF13489">
    <property type="entry name" value="Methyltransf_23"/>
    <property type="match status" value="1"/>
</dbReference>
<keyword evidence="3" id="KW-1185">Reference proteome</keyword>
<evidence type="ECO:0000313" key="2">
    <source>
        <dbReference type="EMBL" id="CCA75530.1"/>
    </source>
</evidence>
<dbReference type="SUPFAM" id="SSF53335">
    <property type="entry name" value="S-adenosyl-L-methionine-dependent methyltransferases"/>
    <property type="match status" value="1"/>
</dbReference>
<accession>G4TW37</accession>
<organism evidence="2 3">
    <name type="scientific">Serendipita indica (strain DSM 11827)</name>
    <name type="common">Root endophyte fungus</name>
    <name type="synonym">Piriformospora indica</name>
    <dbReference type="NCBI Taxonomy" id="1109443"/>
    <lineage>
        <taxon>Eukaryota</taxon>
        <taxon>Fungi</taxon>
        <taxon>Dikarya</taxon>
        <taxon>Basidiomycota</taxon>
        <taxon>Agaricomycotina</taxon>
        <taxon>Agaricomycetes</taxon>
        <taxon>Sebacinales</taxon>
        <taxon>Serendipitaceae</taxon>
        <taxon>Serendipita</taxon>
    </lineage>
</organism>
<evidence type="ECO:0008006" key="4">
    <source>
        <dbReference type="Google" id="ProtNLM"/>
    </source>
</evidence>
<dbReference type="InParanoid" id="G4TW37"/>
<dbReference type="eggNOG" id="ENOG502S6PS">
    <property type="taxonomic scope" value="Eukaryota"/>
</dbReference>
<gene>
    <name evidence="2" type="ORF">PIIN_09513</name>
</gene>
<dbReference type="Gene3D" id="3.40.50.150">
    <property type="entry name" value="Vaccinia Virus protein VP39"/>
    <property type="match status" value="1"/>
</dbReference>
<dbReference type="InterPro" id="IPR029063">
    <property type="entry name" value="SAM-dependent_MTases_sf"/>
</dbReference>
<evidence type="ECO:0000313" key="3">
    <source>
        <dbReference type="Proteomes" id="UP000007148"/>
    </source>
</evidence>
<feature type="compositionally biased region" description="Basic and acidic residues" evidence="1">
    <location>
        <begin position="57"/>
        <end position="69"/>
    </location>
</feature>
<comment type="caution">
    <text evidence="2">The sequence shown here is derived from an EMBL/GenBank/DDBJ whole genome shotgun (WGS) entry which is preliminary data.</text>
</comment>
<feature type="region of interest" description="Disordered" evidence="1">
    <location>
        <begin position="1"/>
        <end position="69"/>
    </location>
</feature>
<evidence type="ECO:0000256" key="1">
    <source>
        <dbReference type="SAM" id="MobiDB-lite"/>
    </source>
</evidence>
<dbReference type="STRING" id="1109443.G4TW37"/>
<name>G4TW37_SERID</name>
<feature type="compositionally biased region" description="Basic and acidic residues" evidence="1">
    <location>
        <begin position="1"/>
        <end position="16"/>
    </location>
</feature>
<dbReference type="CDD" id="cd02440">
    <property type="entry name" value="AdoMet_MTases"/>
    <property type="match status" value="1"/>
</dbReference>
<dbReference type="EMBL" id="CAFZ01000466">
    <property type="protein sequence ID" value="CCA75530.1"/>
    <property type="molecule type" value="Genomic_DNA"/>
</dbReference>
<protein>
    <recommendedName>
        <fullName evidence="4">Methyltransferase domain-containing protein</fullName>
    </recommendedName>
</protein>
<proteinExistence type="predicted"/>
<dbReference type="AlphaFoldDB" id="G4TW37"/>
<dbReference type="GO" id="GO:0008168">
    <property type="term" value="F:methyltransferase activity"/>
    <property type="evidence" value="ECO:0007669"/>
    <property type="project" value="TreeGrafter"/>
</dbReference>